<evidence type="ECO:0000256" key="2">
    <source>
        <dbReference type="ARBA" id="ARBA00008892"/>
    </source>
</evidence>
<evidence type="ECO:0000256" key="12">
    <source>
        <dbReference type="ARBA" id="ARBA00053067"/>
    </source>
</evidence>
<geneLocation type="mitochondrion" evidence="16"/>
<dbReference type="AlphaFoldDB" id="A0A060NU67"/>
<evidence type="ECO:0000256" key="1">
    <source>
        <dbReference type="ARBA" id="ARBA00004304"/>
    </source>
</evidence>
<name>A0A060NU67_9TELE</name>
<evidence type="ECO:0000256" key="11">
    <source>
        <dbReference type="ARBA" id="ARBA00023310"/>
    </source>
</evidence>
<evidence type="ECO:0000256" key="5">
    <source>
        <dbReference type="ARBA" id="ARBA00022692"/>
    </source>
</evidence>
<dbReference type="GO" id="GO:0015078">
    <property type="term" value="F:proton transmembrane transporter activity"/>
    <property type="evidence" value="ECO:0007669"/>
    <property type="project" value="InterPro"/>
</dbReference>
<dbReference type="GO" id="GO:0015986">
    <property type="term" value="P:proton motive force-driven ATP synthesis"/>
    <property type="evidence" value="ECO:0007669"/>
    <property type="project" value="InterPro"/>
</dbReference>
<evidence type="ECO:0000256" key="4">
    <source>
        <dbReference type="ARBA" id="ARBA00022547"/>
    </source>
</evidence>
<keyword evidence="11" id="KW-0066">ATP synthesis</keyword>
<keyword evidence="4 14" id="KW-0138">CF(0)</keyword>
<comment type="similarity">
    <text evidence="2 14">Belongs to the ATPase protein 8 family.</text>
</comment>
<keyword evidence="6 14" id="KW-0375">Hydrogen ion transport</keyword>
<reference evidence="16" key="1">
    <citation type="journal article" date="2014" name="Gene">
        <title>Mitogenomic circumscription of a novel percomorph fish clade mainly comprising "Syngnathoidei" (Teleostei).</title>
        <authorList>
            <person name="Song H.Y."/>
            <person name="Mabuchi K."/>
            <person name="Satoh T.P."/>
            <person name="Moore J.A."/>
            <person name="Yamanoue Y."/>
            <person name="Miya M."/>
            <person name="Nishida M."/>
        </authorList>
    </citation>
    <scope>NUCLEOTIDE SEQUENCE</scope>
</reference>
<evidence type="ECO:0000256" key="13">
    <source>
        <dbReference type="ARBA" id="ARBA00064647"/>
    </source>
</evidence>
<keyword evidence="5 14" id="KW-0812">Transmembrane</keyword>
<accession>A0A060NU67</accession>
<sequence length="55" mass="6521">MPQLNPLHWFNMFMFSWMAFGTILPLKIKNISFPNSPELKGAEKPLTESWAWPWL</sequence>
<evidence type="ECO:0000256" key="8">
    <source>
        <dbReference type="ARBA" id="ARBA00023065"/>
    </source>
</evidence>
<evidence type="ECO:0000256" key="6">
    <source>
        <dbReference type="ARBA" id="ARBA00022781"/>
    </source>
</evidence>
<evidence type="ECO:0000256" key="3">
    <source>
        <dbReference type="ARBA" id="ARBA00022448"/>
    </source>
</evidence>
<keyword evidence="3 14" id="KW-0813">Transport</keyword>
<dbReference type="PANTHER" id="PTHR39937">
    <property type="entry name" value="ATP SYNTHASE PROTEIN 8"/>
    <property type="match status" value="1"/>
</dbReference>
<organism evidence="16">
    <name type="scientific">Hoplolatilus cuniculus</name>
    <name type="common">dusky tilefish</name>
    <dbReference type="NCBI Taxonomy" id="1206906"/>
    <lineage>
        <taxon>Eukaryota</taxon>
        <taxon>Metazoa</taxon>
        <taxon>Chordata</taxon>
        <taxon>Craniata</taxon>
        <taxon>Vertebrata</taxon>
        <taxon>Euteleostomi</taxon>
        <taxon>Actinopterygii</taxon>
        <taxon>Neopterygii</taxon>
        <taxon>Teleostei</taxon>
        <taxon>Neoteleostei</taxon>
        <taxon>Acanthomorphata</taxon>
        <taxon>Eupercaria</taxon>
        <taxon>Malacanthidae</taxon>
        <taxon>Malacanthinae</taxon>
        <taxon>Hoplolatilus</taxon>
    </lineage>
</organism>
<dbReference type="GO" id="GO:0045259">
    <property type="term" value="C:proton-transporting ATP synthase complex"/>
    <property type="evidence" value="ECO:0007669"/>
    <property type="project" value="UniProtKB-KW"/>
</dbReference>
<comment type="subunit">
    <text evidence="13">Component of the ATP synthase complex composed at least of ATP5F1A/subunit alpha, ATP5F1B/subunit beta, ATP5MC1/subunit c (homooctomer), MT-ATP6/subunit a, MT-ATP8/subunit 8, ATP5ME/subunit e, ATP5MF/subunit f, ATP5MG/subunit g, ATP5MK/subunit k, ATP5MJ/subunit j, ATP5F1C/subunit gamma, ATP5F1D/subunit delta, ATP5F1E/subunit epsilon, ATP5PF/subunit F6, ATP5PB/subunit b, ATP5PD/subunit d, ATP5PO/subunit OSCP. ATP synthase complex consists of a soluble F(1) head domain (subunits alpha(3) and beta(3)) - the catalytic core - and a membrane F(0) domain - the membrane proton channel (subunits c, a, 8, e, f, g, k and j). These two domains are linked by a central stalk (subunits gamma, delta, and epsilon) rotating inside the F1 region and a stationary peripheral stalk (subunits F6, b, d, and OSCP).</text>
</comment>
<evidence type="ECO:0000256" key="15">
    <source>
        <dbReference type="SAM" id="Phobius"/>
    </source>
</evidence>
<dbReference type="EMBL" id="AP012490">
    <property type="protein sequence ID" value="BAO84840.1"/>
    <property type="molecule type" value="Genomic_DNA"/>
</dbReference>
<evidence type="ECO:0000313" key="16">
    <source>
        <dbReference type="EMBL" id="BAO84840.1"/>
    </source>
</evidence>
<proteinExistence type="inferred from homology"/>
<gene>
    <name evidence="16" type="primary">ATPase 8</name>
</gene>
<dbReference type="InterPro" id="IPR050635">
    <property type="entry name" value="ATPase_protein_8"/>
</dbReference>
<feature type="transmembrane region" description="Helical" evidence="15">
    <location>
        <begin position="6"/>
        <end position="26"/>
    </location>
</feature>
<evidence type="ECO:0000256" key="9">
    <source>
        <dbReference type="ARBA" id="ARBA00023128"/>
    </source>
</evidence>
<dbReference type="InterPro" id="IPR001421">
    <property type="entry name" value="ATP8_metazoa"/>
</dbReference>
<dbReference type="Pfam" id="PF00895">
    <property type="entry name" value="ATP-synt_8"/>
    <property type="match status" value="1"/>
</dbReference>
<evidence type="ECO:0000256" key="14">
    <source>
        <dbReference type="RuleBase" id="RU003661"/>
    </source>
</evidence>
<keyword evidence="7 15" id="KW-1133">Transmembrane helix</keyword>
<evidence type="ECO:0000256" key="10">
    <source>
        <dbReference type="ARBA" id="ARBA00023136"/>
    </source>
</evidence>
<dbReference type="PANTHER" id="PTHR39937:SF1">
    <property type="entry name" value="ATP SYNTHASE PROTEIN 8"/>
    <property type="match status" value="1"/>
</dbReference>
<comment type="function">
    <text evidence="12">Subunit 8, of the mitochondrial membrane ATP synthase complex (F(1)F(0) ATP synthase or Complex V) that produces ATP from ADP in the presence of a proton gradient across the membrane which is generated by electron transport complexes of the respiratory chain. ATP synthase complex consist of a soluble F(1) head domain - the catalytic core - and a membrane F(1) domain - the membrane proton channel. These two domains are linked by a central stalk rotating inside the F(1) region and a stationary peripheral stalk. During catalysis, ATP synthesis in the catalytic domain of F(1) is coupled via a rotary mechanism of the central stalk subunits to proton translocation. In vivo, can only synthesize ATP although its ATP hydrolase activity can be activated artificially in vitro. Part of the complex F(0) domain.</text>
</comment>
<evidence type="ECO:0000256" key="7">
    <source>
        <dbReference type="ARBA" id="ARBA00022989"/>
    </source>
</evidence>
<keyword evidence="10 15" id="KW-0472">Membrane</keyword>
<keyword evidence="9 14" id="KW-0496">Mitochondrion</keyword>
<protein>
    <recommendedName>
        <fullName evidence="14">ATP synthase complex subunit 8</fullName>
    </recommendedName>
</protein>
<keyword evidence="8 14" id="KW-0406">Ion transport</keyword>
<dbReference type="GO" id="GO:0031966">
    <property type="term" value="C:mitochondrial membrane"/>
    <property type="evidence" value="ECO:0007669"/>
    <property type="project" value="UniProtKB-SubCell"/>
</dbReference>
<comment type="subcellular location">
    <subcellularLocation>
        <location evidence="1 14">Mitochondrion membrane</location>
        <topology evidence="1 14">Single-pass membrane protein</topology>
    </subcellularLocation>
</comment>